<keyword evidence="2" id="KW-0472">Membrane</keyword>
<dbReference type="AlphaFoldDB" id="A0A6I9YNW1"/>
<keyword evidence="4" id="KW-1185">Reference proteome</keyword>
<evidence type="ECO:0000313" key="4">
    <source>
        <dbReference type="Proteomes" id="UP000504617"/>
    </source>
</evidence>
<name>A0A6I9YNW1_9SAUR</name>
<evidence type="ECO:0000256" key="3">
    <source>
        <dbReference type="SAM" id="SignalP"/>
    </source>
</evidence>
<dbReference type="OrthoDB" id="8961995at2759"/>
<keyword evidence="2" id="KW-1133">Transmembrane helix</keyword>
<keyword evidence="3" id="KW-0732">Signal</keyword>
<evidence type="ECO:0000313" key="5">
    <source>
        <dbReference type="RefSeq" id="XP_013926173.1"/>
    </source>
</evidence>
<proteinExistence type="predicted"/>
<sequence>MALGVLFLLVAFTQDSLSASNNTSTPSPLETSTTVTSITAALTVSDTTPSRANVTSKASSSPMPQSTGATSSTTKTNDSTTNWSPVTSPTGSKEPLTTHMAESINGSTQAGQFSPKVAYSTKPGLVVVICLFVVVLVIVAVVILIKSCRPKEPAFQKLDEVPMGKVAEGSPFARYPPK</sequence>
<dbReference type="Proteomes" id="UP000504617">
    <property type="component" value="Unplaced"/>
</dbReference>
<feature type="region of interest" description="Disordered" evidence="1">
    <location>
        <begin position="47"/>
        <end position="97"/>
    </location>
</feature>
<feature type="compositionally biased region" description="Polar residues" evidence="1">
    <location>
        <begin position="47"/>
        <end position="69"/>
    </location>
</feature>
<feature type="signal peptide" evidence="3">
    <location>
        <begin position="1"/>
        <end position="18"/>
    </location>
</feature>
<protein>
    <submittedName>
        <fullName evidence="5">Uncharacterized protein F26C11.3-like</fullName>
    </submittedName>
</protein>
<dbReference type="KEGG" id="tsr:106552428"/>
<evidence type="ECO:0000256" key="2">
    <source>
        <dbReference type="SAM" id="Phobius"/>
    </source>
</evidence>
<organism evidence="4 5">
    <name type="scientific">Thamnophis sirtalis</name>
    <dbReference type="NCBI Taxonomy" id="35019"/>
    <lineage>
        <taxon>Eukaryota</taxon>
        <taxon>Metazoa</taxon>
        <taxon>Chordata</taxon>
        <taxon>Craniata</taxon>
        <taxon>Vertebrata</taxon>
        <taxon>Euteleostomi</taxon>
        <taxon>Lepidosauria</taxon>
        <taxon>Squamata</taxon>
        <taxon>Bifurcata</taxon>
        <taxon>Unidentata</taxon>
        <taxon>Episquamata</taxon>
        <taxon>Toxicofera</taxon>
        <taxon>Serpentes</taxon>
        <taxon>Colubroidea</taxon>
        <taxon>Colubridae</taxon>
        <taxon>Natricinae</taxon>
        <taxon>Thamnophis</taxon>
    </lineage>
</organism>
<gene>
    <name evidence="5" type="primary">LOC106552428</name>
</gene>
<evidence type="ECO:0000256" key="1">
    <source>
        <dbReference type="SAM" id="MobiDB-lite"/>
    </source>
</evidence>
<dbReference type="RefSeq" id="XP_013926173.1">
    <property type="nucleotide sequence ID" value="XM_014070698.1"/>
</dbReference>
<feature type="compositionally biased region" description="Low complexity" evidence="1">
    <location>
        <begin position="70"/>
        <end position="84"/>
    </location>
</feature>
<keyword evidence="2" id="KW-0812">Transmembrane</keyword>
<reference evidence="5" key="1">
    <citation type="submission" date="2025-08" db="UniProtKB">
        <authorList>
            <consortium name="RefSeq"/>
        </authorList>
    </citation>
    <scope>IDENTIFICATION</scope>
    <source>
        <tissue evidence="5">Skeletal muscle</tissue>
    </source>
</reference>
<dbReference type="GeneID" id="106552428"/>
<accession>A0A6I9YNW1</accession>
<feature type="transmembrane region" description="Helical" evidence="2">
    <location>
        <begin position="124"/>
        <end position="145"/>
    </location>
</feature>
<feature type="chain" id="PRO_5027053178" evidence="3">
    <location>
        <begin position="19"/>
        <end position="178"/>
    </location>
</feature>